<comment type="catalytic activity">
    <reaction evidence="9 10">
        <text>L-glutamyl-tRNA(Gln) + L-glutamine + ATP + H2O = L-glutaminyl-tRNA(Gln) + L-glutamate + ADP + phosphate + H(+)</text>
        <dbReference type="Rhea" id="RHEA:17521"/>
        <dbReference type="Rhea" id="RHEA-COMP:9681"/>
        <dbReference type="Rhea" id="RHEA-COMP:9684"/>
        <dbReference type="ChEBI" id="CHEBI:15377"/>
        <dbReference type="ChEBI" id="CHEBI:15378"/>
        <dbReference type="ChEBI" id="CHEBI:29985"/>
        <dbReference type="ChEBI" id="CHEBI:30616"/>
        <dbReference type="ChEBI" id="CHEBI:43474"/>
        <dbReference type="ChEBI" id="CHEBI:58359"/>
        <dbReference type="ChEBI" id="CHEBI:78520"/>
        <dbReference type="ChEBI" id="CHEBI:78521"/>
        <dbReference type="ChEBI" id="CHEBI:456216"/>
        <dbReference type="EC" id="6.3.5.7"/>
    </reaction>
</comment>
<organism evidence="12 13">
    <name type="scientific">Candidatus Muproteobacteria bacterium RIFCSPLOWO2_01_FULL_60_18</name>
    <dbReference type="NCBI Taxonomy" id="1817768"/>
    <lineage>
        <taxon>Bacteria</taxon>
        <taxon>Pseudomonadati</taxon>
        <taxon>Pseudomonadota</taxon>
        <taxon>Candidatus Muproteobacteria</taxon>
    </lineage>
</organism>
<dbReference type="SUPFAM" id="SSF75304">
    <property type="entry name" value="Amidase signature (AS) enzymes"/>
    <property type="match status" value="1"/>
</dbReference>
<keyword evidence="7 10" id="KW-0067">ATP-binding</keyword>
<dbReference type="AlphaFoldDB" id="A0A1F6TYC3"/>
<dbReference type="InterPro" id="IPR036928">
    <property type="entry name" value="AS_sf"/>
</dbReference>
<evidence type="ECO:0000313" key="12">
    <source>
        <dbReference type="EMBL" id="OGI50134.1"/>
    </source>
</evidence>
<dbReference type="PANTHER" id="PTHR11895:SF151">
    <property type="entry name" value="GLUTAMYL-TRNA(GLN) AMIDOTRANSFERASE SUBUNIT A"/>
    <property type="match status" value="1"/>
</dbReference>
<proteinExistence type="inferred from homology"/>
<evidence type="ECO:0000256" key="3">
    <source>
        <dbReference type="ARBA" id="ARBA00012739"/>
    </source>
</evidence>
<keyword evidence="5 10" id="KW-0436">Ligase</keyword>
<evidence type="ECO:0000256" key="1">
    <source>
        <dbReference type="ARBA" id="ARBA00008069"/>
    </source>
</evidence>
<keyword evidence="12" id="KW-0808">Transferase</keyword>
<dbReference type="PANTHER" id="PTHR11895">
    <property type="entry name" value="TRANSAMIDASE"/>
    <property type="match status" value="1"/>
</dbReference>
<protein>
    <recommendedName>
        <fullName evidence="4 10">Glutamyl-tRNA(Gln) amidotransferase subunit A</fullName>
        <shortName evidence="10">Glu-ADT subunit A</shortName>
        <ecNumber evidence="3 10">6.3.5.7</ecNumber>
    </recommendedName>
</protein>
<dbReference type="HAMAP" id="MF_00120">
    <property type="entry name" value="GatA"/>
    <property type="match status" value="1"/>
</dbReference>
<feature type="active site" description="Charge relay system" evidence="10">
    <location>
        <position position="150"/>
    </location>
</feature>
<evidence type="ECO:0000256" key="4">
    <source>
        <dbReference type="ARBA" id="ARBA00014428"/>
    </source>
</evidence>
<dbReference type="NCBIfam" id="TIGR00132">
    <property type="entry name" value="gatA"/>
    <property type="match status" value="1"/>
</dbReference>
<evidence type="ECO:0000313" key="13">
    <source>
        <dbReference type="Proteomes" id="UP000179037"/>
    </source>
</evidence>
<dbReference type="EMBL" id="MFTC01000078">
    <property type="protein sequence ID" value="OGI50134.1"/>
    <property type="molecule type" value="Genomic_DNA"/>
</dbReference>
<reference evidence="12 13" key="1">
    <citation type="journal article" date="2016" name="Nat. Commun.">
        <title>Thousands of microbial genomes shed light on interconnected biogeochemical processes in an aquifer system.</title>
        <authorList>
            <person name="Anantharaman K."/>
            <person name="Brown C.T."/>
            <person name="Hug L.A."/>
            <person name="Sharon I."/>
            <person name="Castelle C.J."/>
            <person name="Probst A.J."/>
            <person name="Thomas B.C."/>
            <person name="Singh A."/>
            <person name="Wilkins M.J."/>
            <person name="Karaoz U."/>
            <person name="Brodie E.L."/>
            <person name="Williams K.H."/>
            <person name="Hubbard S.S."/>
            <person name="Banfield J.F."/>
        </authorList>
    </citation>
    <scope>NUCLEOTIDE SEQUENCE [LARGE SCALE GENOMIC DNA]</scope>
</reference>
<dbReference type="Gene3D" id="3.90.1300.10">
    <property type="entry name" value="Amidase signature (AS) domain"/>
    <property type="match status" value="1"/>
</dbReference>
<evidence type="ECO:0000256" key="5">
    <source>
        <dbReference type="ARBA" id="ARBA00022598"/>
    </source>
</evidence>
<dbReference type="STRING" id="1817768.A3A87_08775"/>
<keyword evidence="6 10" id="KW-0547">Nucleotide-binding</keyword>
<dbReference type="EC" id="6.3.5.7" evidence="3 10"/>
<accession>A0A1F6TYC3</accession>
<evidence type="ECO:0000256" key="9">
    <source>
        <dbReference type="ARBA" id="ARBA00047407"/>
    </source>
</evidence>
<evidence type="ECO:0000256" key="10">
    <source>
        <dbReference type="HAMAP-Rule" id="MF_00120"/>
    </source>
</evidence>
<dbReference type="GO" id="GO:0050567">
    <property type="term" value="F:glutaminyl-tRNA synthase (glutamine-hydrolyzing) activity"/>
    <property type="evidence" value="ECO:0007669"/>
    <property type="project" value="UniProtKB-UniRule"/>
</dbReference>
<dbReference type="Pfam" id="PF01425">
    <property type="entry name" value="Amidase"/>
    <property type="match status" value="1"/>
</dbReference>
<feature type="domain" description="Amidase" evidence="11">
    <location>
        <begin position="22"/>
        <end position="463"/>
    </location>
</feature>
<dbReference type="GO" id="GO:0016740">
    <property type="term" value="F:transferase activity"/>
    <property type="evidence" value="ECO:0007669"/>
    <property type="project" value="UniProtKB-KW"/>
</dbReference>
<evidence type="ECO:0000256" key="2">
    <source>
        <dbReference type="ARBA" id="ARBA00011123"/>
    </source>
</evidence>
<feature type="active site" description="Acyl-ester intermediate" evidence="10">
    <location>
        <position position="174"/>
    </location>
</feature>
<dbReference type="Proteomes" id="UP000179037">
    <property type="component" value="Unassembled WGS sequence"/>
</dbReference>
<comment type="subunit">
    <text evidence="2 10">Heterotrimer of A, B and C subunits.</text>
</comment>
<dbReference type="InterPro" id="IPR020556">
    <property type="entry name" value="Amidase_CS"/>
</dbReference>
<sequence length="484" mass="52305">MFNKTVAELSRALRRKEISSVELTRVFLERINKYKDLNAFITVDPERSLAQAKAADARIARGQAGALTGVPIAQKDIFCADGWLTTCGSKILSNFTAPYDATIIEKFNKAGSVCLGKTNMDEFAMGSSSETSYYGVVKNPWGTDKVPGGSSGGSAAAVAARLAPAATGTDTGGSIRQPASLTSLTGLKPSYGRVSRYGMIAFASSLDQGGPMCRTAEDCALLLNTMAGFDPRDSTSVDEPVPDYTKSLGQEIKGLRIGLPKEYFSAGLSQDVAQVIQAAIGEFKKLGAQIVEISLPNSRLAIPCYYVLAPAEASSNLSRFDGARYGYRAKDYTDLLDMYCKTRAEGFGAEVKRRIMIGTYALSAGYYDAYYLKAQQLRRLIAQDFERAFQSCDVIMGPTSPTTAFKIGEKSDDPVAMYLSDIYTISVNLAGLPGMSIPAGFAPDGLPVGLQLVGRYFDEARLLNVAHRYQQATDWHKRIPKGFE</sequence>
<dbReference type="PROSITE" id="PS00571">
    <property type="entry name" value="AMIDASES"/>
    <property type="match status" value="1"/>
</dbReference>
<keyword evidence="8 10" id="KW-0648">Protein biosynthesis</keyword>
<evidence type="ECO:0000256" key="6">
    <source>
        <dbReference type="ARBA" id="ARBA00022741"/>
    </source>
</evidence>
<comment type="caution">
    <text evidence="12">The sequence shown here is derived from an EMBL/GenBank/DDBJ whole genome shotgun (WGS) entry which is preliminary data.</text>
</comment>
<dbReference type="GO" id="GO:0005524">
    <property type="term" value="F:ATP binding"/>
    <property type="evidence" value="ECO:0007669"/>
    <property type="project" value="UniProtKB-KW"/>
</dbReference>
<comment type="function">
    <text evidence="10">Allows the formation of correctly charged Gln-tRNA(Gln) through the transamidation of misacylated Glu-tRNA(Gln) in organisms which lack glutaminyl-tRNA synthetase. The reaction takes place in the presence of glutamine and ATP through an activated gamma-phospho-Glu-tRNA(Gln).</text>
</comment>
<dbReference type="GO" id="GO:0006412">
    <property type="term" value="P:translation"/>
    <property type="evidence" value="ECO:0007669"/>
    <property type="project" value="UniProtKB-UniRule"/>
</dbReference>
<dbReference type="InterPro" id="IPR004412">
    <property type="entry name" value="GatA"/>
</dbReference>
<evidence type="ECO:0000256" key="7">
    <source>
        <dbReference type="ARBA" id="ARBA00022840"/>
    </source>
</evidence>
<feature type="active site" description="Charge relay system" evidence="10">
    <location>
        <position position="75"/>
    </location>
</feature>
<gene>
    <name evidence="10" type="primary">gatA</name>
    <name evidence="12" type="ORF">A3A87_08775</name>
</gene>
<dbReference type="InterPro" id="IPR000120">
    <property type="entry name" value="Amidase"/>
</dbReference>
<dbReference type="GO" id="GO:0030956">
    <property type="term" value="C:glutamyl-tRNA(Gln) amidotransferase complex"/>
    <property type="evidence" value="ECO:0007669"/>
    <property type="project" value="InterPro"/>
</dbReference>
<evidence type="ECO:0000259" key="11">
    <source>
        <dbReference type="Pfam" id="PF01425"/>
    </source>
</evidence>
<name>A0A1F6TYC3_9PROT</name>
<comment type="similarity">
    <text evidence="1 10">Belongs to the amidase family. GatA subfamily.</text>
</comment>
<dbReference type="InterPro" id="IPR023631">
    <property type="entry name" value="Amidase_dom"/>
</dbReference>
<evidence type="ECO:0000256" key="8">
    <source>
        <dbReference type="ARBA" id="ARBA00022917"/>
    </source>
</evidence>